<evidence type="ECO:0000313" key="2">
    <source>
        <dbReference type="Proteomes" id="UP000285456"/>
    </source>
</evidence>
<dbReference type="OrthoDB" id="2360403at2"/>
<sequence length="341" mass="38772">MELNEILHNEHKYLKKFNYSSIMISTTAKHALDFRVLPRRNIPGVMAISCFMINDENMLKDTLSFFDGKINNFYIDVELKQNLNLLKVAKEVIQRSKLVTVKPNDTTIESCDLLIRNYFDDNLFNKKIIIIGTGNLASKMAVRLAERQAKIYLIGRSRERENRHIGALNLFLPKYSSLIQSVEELQSKEKVDLIVSFLSGKFTKDDILFPLIHQDTLIIDGGINNFSNDFIQEMLLKNVQITRLDTRIALPYQFLSTHEYTNNFFNDVYGQSIIQGVSVAAGGYIGKVGTVIVDSIKQPNQVIGIADGSGGVKKSEQLSETDRNRLHQIEKFISTCNKTII</sequence>
<protein>
    <recommendedName>
        <fullName evidence="3">Quinate/shikimate 5-dehydrogenase/glutamyl-tRNA reductase domain-containing protein</fullName>
    </recommendedName>
</protein>
<dbReference type="SUPFAM" id="SSF51735">
    <property type="entry name" value="NAD(P)-binding Rossmann-fold domains"/>
    <property type="match status" value="1"/>
</dbReference>
<organism evidence="1 2">
    <name type="scientific">Oceanobacillus profundus</name>
    <dbReference type="NCBI Taxonomy" id="372463"/>
    <lineage>
        <taxon>Bacteria</taxon>
        <taxon>Bacillati</taxon>
        <taxon>Bacillota</taxon>
        <taxon>Bacilli</taxon>
        <taxon>Bacillales</taxon>
        <taxon>Bacillaceae</taxon>
        <taxon>Oceanobacillus</taxon>
    </lineage>
</organism>
<dbReference type="RefSeq" id="WP_118890030.1">
    <property type="nucleotide sequence ID" value="NZ_PHUT01000001.1"/>
</dbReference>
<dbReference type="EMBL" id="QWEH01000014">
    <property type="protein sequence ID" value="RHW30398.1"/>
    <property type="molecule type" value="Genomic_DNA"/>
</dbReference>
<dbReference type="InterPro" id="IPR036291">
    <property type="entry name" value="NAD(P)-bd_dom_sf"/>
</dbReference>
<name>A0A417YCQ5_9BACI</name>
<reference evidence="1 2" key="1">
    <citation type="journal article" date="2007" name="Int. J. Syst. Evol. Microbiol.">
        <title>Oceanobacillus profundus sp. nov., isolated from a deep-sea sediment core.</title>
        <authorList>
            <person name="Kim Y.G."/>
            <person name="Choi D.H."/>
            <person name="Hyun S."/>
            <person name="Cho B.C."/>
        </authorList>
    </citation>
    <scope>NUCLEOTIDE SEQUENCE [LARGE SCALE GENOMIC DNA]</scope>
    <source>
        <strain evidence="1 2">DSM 18246</strain>
    </source>
</reference>
<evidence type="ECO:0008006" key="3">
    <source>
        <dbReference type="Google" id="ProtNLM"/>
    </source>
</evidence>
<dbReference type="AlphaFoldDB" id="A0A417YCQ5"/>
<dbReference type="Proteomes" id="UP000285456">
    <property type="component" value="Unassembled WGS sequence"/>
</dbReference>
<gene>
    <name evidence="1" type="ORF">D1B32_17670</name>
</gene>
<keyword evidence="2" id="KW-1185">Reference proteome</keyword>
<evidence type="ECO:0000313" key="1">
    <source>
        <dbReference type="EMBL" id="RHW30398.1"/>
    </source>
</evidence>
<proteinExistence type="predicted"/>
<comment type="caution">
    <text evidence="1">The sequence shown here is derived from an EMBL/GenBank/DDBJ whole genome shotgun (WGS) entry which is preliminary data.</text>
</comment>
<dbReference type="Gene3D" id="3.40.50.720">
    <property type="entry name" value="NAD(P)-binding Rossmann-like Domain"/>
    <property type="match status" value="1"/>
</dbReference>
<accession>A0A417YCQ5</accession>